<reference evidence="6" key="1">
    <citation type="journal article" date="2021" name="PeerJ">
        <title>Extensive microbial diversity within the chicken gut microbiome revealed by metagenomics and culture.</title>
        <authorList>
            <person name="Gilroy R."/>
            <person name="Ravi A."/>
            <person name="Getino M."/>
            <person name="Pursley I."/>
            <person name="Horton D.L."/>
            <person name="Alikhan N.F."/>
            <person name="Baker D."/>
            <person name="Gharbi K."/>
            <person name="Hall N."/>
            <person name="Watson M."/>
            <person name="Adriaenssens E.M."/>
            <person name="Foster-Nyarko E."/>
            <person name="Jarju S."/>
            <person name="Secka A."/>
            <person name="Antonio M."/>
            <person name="Oren A."/>
            <person name="Chaudhuri R.R."/>
            <person name="La Ragione R."/>
            <person name="Hildebrand F."/>
            <person name="Pallen M.J."/>
        </authorList>
    </citation>
    <scope>NUCLEOTIDE SEQUENCE</scope>
    <source>
        <strain evidence="6">CHK33-7979</strain>
    </source>
</reference>
<keyword evidence="3" id="KW-0812">Transmembrane</keyword>
<feature type="binding site" evidence="2">
    <location>
        <position position="512"/>
    </location>
    <ligand>
        <name>Mn(2+)</name>
        <dbReference type="ChEBI" id="CHEBI:29035"/>
        <label>2</label>
    </ligand>
</feature>
<comment type="catalytic activity">
    <reaction evidence="1">
        <text>3',3'-c-di-AMP + H2O = 5'-O-phosphonoadenylyl-(3'-&gt;5')-adenosine + H(+)</text>
        <dbReference type="Rhea" id="RHEA:54420"/>
        <dbReference type="ChEBI" id="CHEBI:15377"/>
        <dbReference type="ChEBI" id="CHEBI:15378"/>
        <dbReference type="ChEBI" id="CHEBI:71500"/>
        <dbReference type="ChEBI" id="CHEBI:138171"/>
    </reaction>
</comment>
<feature type="binding site" evidence="2">
    <location>
        <position position="364"/>
    </location>
    <ligand>
        <name>Mn(2+)</name>
        <dbReference type="ChEBI" id="CHEBI:29035"/>
        <label>1</label>
    </ligand>
</feature>
<proteinExistence type="inferred from homology"/>
<dbReference type="EMBL" id="DXCX01000065">
    <property type="protein sequence ID" value="HIY73561.1"/>
    <property type="molecule type" value="Genomic_DNA"/>
</dbReference>
<keyword evidence="2" id="KW-0464">Manganese</keyword>
<dbReference type="Gene3D" id="3.10.310.30">
    <property type="match status" value="1"/>
</dbReference>
<dbReference type="Pfam" id="PF01368">
    <property type="entry name" value="DHH"/>
    <property type="match status" value="1"/>
</dbReference>
<feature type="domain" description="DDH" evidence="4">
    <location>
        <begin position="355"/>
        <end position="509"/>
    </location>
</feature>
<evidence type="ECO:0000256" key="3">
    <source>
        <dbReference type="SAM" id="Phobius"/>
    </source>
</evidence>
<dbReference type="GO" id="GO:0046872">
    <property type="term" value="F:metal ion binding"/>
    <property type="evidence" value="ECO:0007669"/>
    <property type="project" value="UniProtKB-KW"/>
</dbReference>
<protein>
    <recommendedName>
        <fullName evidence="1">Cyclic-di-AMP phosphodiesterase</fullName>
        <ecNumber evidence="1">3.1.4.-</ecNumber>
    </recommendedName>
</protein>
<feature type="binding site" evidence="2">
    <location>
        <position position="433"/>
    </location>
    <ligand>
        <name>Mn(2+)</name>
        <dbReference type="ChEBI" id="CHEBI:29035"/>
        <label>2</label>
    </ligand>
</feature>
<dbReference type="InterPro" id="IPR003156">
    <property type="entry name" value="DHHA1_dom"/>
</dbReference>
<feature type="binding site" evidence="2">
    <location>
        <position position="366"/>
    </location>
    <ligand>
        <name>Mn(2+)</name>
        <dbReference type="ChEBI" id="CHEBI:29035"/>
        <label>2</label>
    </ligand>
</feature>
<comment type="caution">
    <text evidence="6">The sequence shown here is derived from an EMBL/GenBank/DDBJ whole genome shotgun (WGS) entry which is preliminary data.</text>
</comment>
<dbReference type="SUPFAM" id="SSF64182">
    <property type="entry name" value="DHH phosphoesterases"/>
    <property type="match status" value="1"/>
</dbReference>
<comment type="cofactor">
    <cofactor evidence="2">
        <name>Mn(2+)</name>
        <dbReference type="ChEBI" id="CHEBI:29035"/>
    </cofactor>
    <text evidence="2">For phosphodiesterase activity, probably binds 2 Mn(2+) per subunit.</text>
</comment>
<feature type="binding site" evidence="2">
    <location>
        <position position="457"/>
    </location>
    <ligand>
        <name>Mn(2+)</name>
        <dbReference type="ChEBI" id="CHEBI:29035"/>
        <label>2</label>
    </ligand>
</feature>
<comment type="subcellular location">
    <subcellularLocation>
        <location evidence="1">Cell membrane</location>
    </subcellularLocation>
</comment>
<name>A0A9D1Z4Y2_9FIRM</name>
<feature type="binding site" evidence="2">
    <location>
        <position position="433"/>
    </location>
    <ligand>
        <name>Mn(2+)</name>
        <dbReference type="ChEBI" id="CHEBI:29035"/>
        <label>1</label>
    </ligand>
</feature>
<organism evidence="6 7">
    <name type="scientific">Candidatus Intestinimonas merdavium</name>
    <dbReference type="NCBI Taxonomy" id="2838622"/>
    <lineage>
        <taxon>Bacteria</taxon>
        <taxon>Bacillati</taxon>
        <taxon>Bacillota</taxon>
        <taxon>Clostridia</taxon>
        <taxon>Eubacteriales</taxon>
        <taxon>Intestinimonas</taxon>
    </lineage>
</organism>
<keyword evidence="1" id="KW-1003">Cell membrane</keyword>
<keyword evidence="3" id="KW-1133">Transmembrane helix</keyword>
<dbReference type="Proteomes" id="UP000886824">
    <property type="component" value="Unassembled WGS sequence"/>
</dbReference>
<feature type="domain" description="DHHA1" evidence="5">
    <location>
        <begin position="570"/>
        <end position="665"/>
    </location>
</feature>
<dbReference type="Gene3D" id="3.90.1640.10">
    <property type="entry name" value="inorganic pyrophosphatase (n-terminal core)"/>
    <property type="match status" value="1"/>
</dbReference>
<evidence type="ECO:0000313" key="7">
    <source>
        <dbReference type="Proteomes" id="UP000886824"/>
    </source>
</evidence>
<keyword evidence="2" id="KW-0479">Metal-binding</keyword>
<dbReference type="InterPro" id="IPR014528">
    <property type="entry name" value="GdpP/PdeA"/>
</dbReference>
<dbReference type="GO" id="GO:0016787">
    <property type="term" value="F:hydrolase activity"/>
    <property type="evidence" value="ECO:0007669"/>
    <property type="project" value="UniProtKB-UniRule"/>
</dbReference>
<dbReference type="GO" id="GO:0003676">
    <property type="term" value="F:nucleic acid binding"/>
    <property type="evidence" value="ECO:0007669"/>
    <property type="project" value="UniProtKB-UniRule"/>
</dbReference>
<dbReference type="PIRSF" id="PIRSF026583">
    <property type="entry name" value="YybT"/>
    <property type="match status" value="1"/>
</dbReference>
<comment type="similarity">
    <text evidence="1">Belongs to the GdpP/PdeA phosphodiesterase family.</text>
</comment>
<keyword evidence="1" id="KW-0378">Hydrolase</keyword>
<evidence type="ECO:0000259" key="5">
    <source>
        <dbReference type="Pfam" id="PF02272"/>
    </source>
</evidence>
<evidence type="ECO:0000256" key="2">
    <source>
        <dbReference type="PIRSR" id="PIRSR026583-50"/>
    </source>
</evidence>
<dbReference type="AlphaFoldDB" id="A0A9D1Z4Y2"/>
<dbReference type="Pfam" id="PF24898">
    <property type="entry name" value="GGDEF_GdpP"/>
    <property type="match status" value="1"/>
</dbReference>
<accession>A0A9D1Z4Y2</accession>
<dbReference type="Pfam" id="PF02272">
    <property type="entry name" value="DHHA1"/>
    <property type="match status" value="1"/>
</dbReference>
<feature type="binding site" evidence="2">
    <location>
        <position position="360"/>
    </location>
    <ligand>
        <name>Mn(2+)</name>
        <dbReference type="ChEBI" id="CHEBI:29035"/>
        <label>1</label>
    </ligand>
</feature>
<sequence length="666" mass="73798">MKNNKLSRLLEPSLGLYLACLVLFALASALFSIPLAVIEGVVVIILYLYLRRSNSIRRREMLRYIESVTATMDVATRDTMINSPLPMVIFHPDTDEIIWSNERFLQLTDGREHLFDTTLSALVPGFETRWLLEGKSVCPGEVVLEDRRFLVYGSLVRSEEKRSRAAMLATTYWVEITEYARVKEEFFASQPVVAILLLDNYEDAMKNTDEAARAALRSEIDKRLSAWVHPTGGLFVRYDRDRYLFVFEERYLKHFQETKFDVLDAIHDIPAAGAVPATLSIGVGKDAPGFHELFEYASLSIEMALSRGGDQAVVKNKFNFEFYGGRNKEMEKRTKVKSRVMANALGELIADSSYVFVMGHKFPDLDCIGACAGVCAIARKKGVSARIIKEGGNNPAADMAEKLSQVPEYKDAFLSPQDAIVLADPRTLLVVVDTNRPEQVMSQDLLECCTRVAVIDHHRRAASYISNAALNFHEPYASSASELVTELLQYILEPTDLLKIEAEAVLAGIVLDTKNFTMRTGTRTFEAAAFLRHSGADTGDVKKLFQNDLAGVISRYDIIRNARMYHGDIAVTAVEHPVGRVTAAQAADELLNISGIDASFVLFPDADGERTIISARSMGNTNVQVVLEKLGGGGNAATAGAQVPNPDVNAVLQSLLRAIDQYFEED</sequence>
<dbReference type="Gene3D" id="3.30.450.20">
    <property type="entry name" value="PAS domain"/>
    <property type="match status" value="1"/>
</dbReference>
<dbReference type="PANTHER" id="PTHR47618">
    <property type="entry name" value="BIFUNCTIONAL OLIGORIBONUCLEASE AND PAP PHOSPHATASE NRNA"/>
    <property type="match status" value="1"/>
</dbReference>
<dbReference type="EC" id="3.1.4.-" evidence="1"/>
<comment type="function">
    <text evidence="1">Has phosphodiesterase (PDE) activity against cyclic-di-AMP (c-di-AMP).</text>
</comment>
<reference evidence="6" key="2">
    <citation type="submission" date="2021-04" db="EMBL/GenBank/DDBJ databases">
        <authorList>
            <person name="Gilroy R."/>
        </authorList>
    </citation>
    <scope>NUCLEOTIDE SEQUENCE</scope>
    <source>
        <strain evidence="6">CHK33-7979</strain>
    </source>
</reference>
<feature type="transmembrane region" description="Helical" evidence="3">
    <location>
        <begin position="16"/>
        <end position="49"/>
    </location>
</feature>
<dbReference type="GO" id="GO:0005886">
    <property type="term" value="C:plasma membrane"/>
    <property type="evidence" value="ECO:0007669"/>
    <property type="project" value="UniProtKB-SubCell"/>
</dbReference>
<evidence type="ECO:0000313" key="6">
    <source>
        <dbReference type="EMBL" id="HIY73561.1"/>
    </source>
</evidence>
<dbReference type="InterPro" id="IPR001667">
    <property type="entry name" value="DDH_dom"/>
</dbReference>
<keyword evidence="1 3" id="KW-0472">Membrane</keyword>
<evidence type="ECO:0000256" key="1">
    <source>
        <dbReference type="PIRNR" id="PIRNR026583"/>
    </source>
</evidence>
<gene>
    <name evidence="6" type="ORF">H9826_06260</name>
</gene>
<evidence type="ECO:0000259" key="4">
    <source>
        <dbReference type="Pfam" id="PF01368"/>
    </source>
</evidence>
<dbReference type="PANTHER" id="PTHR47618:SF2">
    <property type="entry name" value="CYCLIC-DI-AMP PHOSPHODIESTERASE GDPP"/>
    <property type="match status" value="1"/>
</dbReference>
<dbReference type="InterPro" id="IPR051319">
    <property type="entry name" value="Oligoribo/pAp-PDE_c-di-AMP_PDE"/>
</dbReference>
<dbReference type="FunFam" id="3.90.1640.10:FF:000002">
    <property type="entry name" value="Cyclic-di-AMP phosphodiesterase"/>
    <property type="match status" value="1"/>
</dbReference>
<dbReference type="InterPro" id="IPR038763">
    <property type="entry name" value="DHH_sf"/>
</dbReference>